<evidence type="ECO:0000259" key="8">
    <source>
        <dbReference type="Pfam" id="PF00394"/>
    </source>
</evidence>
<sequence length="564" mass="63596">MLVLTRLRLAFSVFLFYSDLVTSAVIRKRLSISNGPVNLDGFPKEATLVDGKVSGTVISGEKGDSFEITVSNDLTSDKMDLLTSVHWHGIHMHRSTWADGAAMVSQCPIVPGNSFKYVWDTSERGSLQAGTFWYHSHFSTQYCDGLRGPLIIRDESDRNVYGYDIDNDETIISLSDWFHFYGKDFVPGPTVRPPFPDTGLINGKGRDPYNPISDLSVITVEPGKRYRMRVIQMACYTAFEYSIDEHSLTVIEADSIMTEPYEVDSIYVFSGQRYSHILDTRDTRPDAYWIRSQPERLEYTFKIREDSGANYTIPHWGNNTNVAILRYTNSPNLFPSTPADVDVPVLTRPLIEGNLQPIHEEAAPGIPELGKADVNIELKSVFNASGNGLFEINHASFESPDVPLMLQIMSGGGNAMDLLPKGSVIPLPRDKVIEVRIQGTERHSGGPHPFHLHGHDFYVIKTADSLTPNFENPMRRDTVSSGMEDQEVIIRFRTDNPGPWFLHCHLDWHLEEGMAVIMVEDAPTIAQTRVPEAWRDLCRHYDDYRASAVPFQRDGSEKPISFDY</sequence>
<evidence type="ECO:0000256" key="4">
    <source>
        <dbReference type="ARBA" id="ARBA00023008"/>
    </source>
</evidence>
<dbReference type="InterPro" id="IPR033138">
    <property type="entry name" value="Cu_oxidase_CS"/>
</dbReference>
<dbReference type="OrthoDB" id="2121828at2759"/>
<dbReference type="InterPro" id="IPR011707">
    <property type="entry name" value="Cu-oxidase-like_N"/>
</dbReference>
<dbReference type="FunFam" id="2.60.40.420:FF:000045">
    <property type="entry name" value="Laccase 2"/>
    <property type="match status" value="1"/>
</dbReference>
<dbReference type="GO" id="GO:0016491">
    <property type="term" value="F:oxidoreductase activity"/>
    <property type="evidence" value="ECO:0007669"/>
    <property type="project" value="UniProtKB-KW"/>
</dbReference>
<dbReference type="CDD" id="cd13903">
    <property type="entry name" value="CuRO_3_Tv-LCC_like"/>
    <property type="match status" value="1"/>
</dbReference>
<keyword evidence="2" id="KW-0479">Metal-binding</keyword>
<proteinExistence type="inferred from homology"/>
<evidence type="ECO:0000313" key="12">
    <source>
        <dbReference type="Proteomes" id="UP000305067"/>
    </source>
</evidence>
<evidence type="ECO:0000256" key="2">
    <source>
        <dbReference type="ARBA" id="ARBA00022723"/>
    </source>
</evidence>
<keyword evidence="7" id="KW-0732">Signal</keyword>
<dbReference type="Pfam" id="PF00394">
    <property type="entry name" value="Cu-oxidase"/>
    <property type="match status" value="1"/>
</dbReference>
<dbReference type="InterPro" id="IPR011706">
    <property type="entry name" value="Cu-oxidase_C"/>
</dbReference>
<protein>
    <submittedName>
        <fullName evidence="11">Laccase</fullName>
    </submittedName>
</protein>
<feature type="domain" description="Plastocyanin-like" evidence="10">
    <location>
        <begin position="33"/>
        <end position="156"/>
    </location>
</feature>
<organism evidence="11 12">
    <name type="scientific">Pterulicium gracile</name>
    <dbReference type="NCBI Taxonomy" id="1884261"/>
    <lineage>
        <taxon>Eukaryota</taxon>
        <taxon>Fungi</taxon>
        <taxon>Dikarya</taxon>
        <taxon>Basidiomycota</taxon>
        <taxon>Agaricomycotina</taxon>
        <taxon>Agaricomycetes</taxon>
        <taxon>Agaricomycetidae</taxon>
        <taxon>Agaricales</taxon>
        <taxon>Pleurotineae</taxon>
        <taxon>Pterulaceae</taxon>
        <taxon>Pterulicium</taxon>
    </lineage>
</organism>
<dbReference type="STRING" id="1884261.A0A5C3Q720"/>
<evidence type="ECO:0000313" key="11">
    <source>
        <dbReference type="EMBL" id="TFK96829.1"/>
    </source>
</evidence>
<evidence type="ECO:0000259" key="9">
    <source>
        <dbReference type="Pfam" id="PF07731"/>
    </source>
</evidence>
<dbReference type="PANTHER" id="PTHR11709:SF511">
    <property type="entry name" value="LACCASE"/>
    <property type="match status" value="1"/>
</dbReference>
<evidence type="ECO:0000259" key="10">
    <source>
        <dbReference type="Pfam" id="PF07732"/>
    </source>
</evidence>
<keyword evidence="4" id="KW-0186">Copper</keyword>
<dbReference type="AlphaFoldDB" id="A0A5C3Q720"/>
<feature type="domain" description="Plastocyanin-like" evidence="9">
    <location>
        <begin position="400"/>
        <end position="521"/>
    </location>
</feature>
<dbReference type="SUPFAM" id="SSF49503">
    <property type="entry name" value="Cupredoxins"/>
    <property type="match status" value="3"/>
</dbReference>
<dbReference type="GO" id="GO:0005507">
    <property type="term" value="F:copper ion binding"/>
    <property type="evidence" value="ECO:0007669"/>
    <property type="project" value="InterPro"/>
</dbReference>
<dbReference type="PROSITE" id="PS00079">
    <property type="entry name" value="MULTICOPPER_OXIDASE1"/>
    <property type="match status" value="2"/>
</dbReference>
<evidence type="ECO:0000256" key="1">
    <source>
        <dbReference type="ARBA" id="ARBA00010609"/>
    </source>
</evidence>
<feature type="chain" id="PRO_5022917097" evidence="7">
    <location>
        <begin position="24"/>
        <end position="564"/>
    </location>
</feature>
<keyword evidence="6" id="KW-0325">Glycoprotein</keyword>
<dbReference type="InterPro" id="IPR008972">
    <property type="entry name" value="Cupredoxin"/>
</dbReference>
<keyword evidence="5" id="KW-1015">Disulfide bond</keyword>
<feature type="domain" description="Plastocyanin-like" evidence="8">
    <location>
        <begin position="169"/>
        <end position="329"/>
    </location>
</feature>
<dbReference type="InterPro" id="IPR001117">
    <property type="entry name" value="Cu-oxidase_2nd"/>
</dbReference>
<evidence type="ECO:0000256" key="7">
    <source>
        <dbReference type="SAM" id="SignalP"/>
    </source>
</evidence>
<dbReference type="Pfam" id="PF07732">
    <property type="entry name" value="Cu-oxidase_3"/>
    <property type="match status" value="1"/>
</dbReference>
<dbReference type="InterPro" id="IPR045087">
    <property type="entry name" value="Cu-oxidase_fam"/>
</dbReference>
<dbReference type="InterPro" id="IPR002355">
    <property type="entry name" value="Cu_oxidase_Cu_BS"/>
</dbReference>
<gene>
    <name evidence="11" type="ORF">BDV98DRAFT_597218</name>
</gene>
<evidence type="ECO:0000256" key="5">
    <source>
        <dbReference type="ARBA" id="ARBA00023157"/>
    </source>
</evidence>
<evidence type="ECO:0000256" key="6">
    <source>
        <dbReference type="ARBA" id="ARBA00023180"/>
    </source>
</evidence>
<feature type="signal peptide" evidence="7">
    <location>
        <begin position="1"/>
        <end position="23"/>
    </location>
</feature>
<keyword evidence="12" id="KW-1185">Reference proteome</keyword>
<dbReference type="PANTHER" id="PTHR11709">
    <property type="entry name" value="MULTI-COPPER OXIDASE"/>
    <property type="match status" value="1"/>
</dbReference>
<keyword evidence="3" id="KW-0560">Oxidoreductase</keyword>
<name>A0A5C3Q720_9AGAR</name>
<comment type="similarity">
    <text evidence="1">Belongs to the multicopper oxidase family.</text>
</comment>
<dbReference type="Proteomes" id="UP000305067">
    <property type="component" value="Unassembled WGS sequence"/>
</dbReference>
<evidence type="ECO:0000256" key="3">
    <source>
        <dbReference type="ARBA" id="ARBA00023002"/>
    </source>
</evidence>
<reference evidence="11 12" key="1">
    <citation type="journal article" date="2019" name="Nat. Ecol. Evol.">
        <title>Megaphylogeny resolves global patterns of mushroom evolution.</title>
        <authorList>
            <person name="Varga T."/>
            <person name="Krizsan K."/>
            <person name="Foldi C."/>
            <person name="Dima B."/>
            <person name="Sanchez-Garcia M."/>
            <person name="Sanchez-Ramirez S."/>
            <person name="Szollosi G.J."/>
            <person name="Szarkandi J.G."/>
            <person name="Papp V."/>
            <person name="Albert L."/>
            <person name="Andreopoulos W."/>
            <person name="Angelini C."/>
            <person name="Antonin V."/>
            <person name="Barry K.W."/>
            <person name="Bougher N.L."/>
            <person name="Buchanan P."/>
            <person name="Buyck B."/>
            <person name="Bense V."/>
            <person name="Catcheside P."/>
            <person name="Chovatia M."/>
            <person name="Cooper J."/>
            <person name="Damon W."/>
            <person name="Desjardin D."/>
            <person name="Finy P."/>
            <person name="Geml J."/>
            <person name="Haridas S."/>
            <person name="Hughes K."/>
            <person name="Justo A."/>
            <person name="Karasinski D."/>
            <person name="Kautmanova I."/>
            <person name="Kiss B."/>
            <person name="Kocsube S."/>
            <person name="Kotiranta H."/>
            <person name="LaButti K.M."/>
            <person name="Lechner B.E."/>
            <person name="Liimatainen K."/>
            <person name="Lipzen A."/>
            <person name="Lukacs Z."/>
            <person name="Mihaltcheva S."/>
            <person name="Morgado L.N."/>
            <person name="Niskanen T."/>
            <person name="Noordeloos M.E."/>
            <person name="Ohm R.A."/>
            <person name="Ortiz-Santana B."/>
            <person name="Ovrebo C."/>
            <person name="Racz N."/>
            <person name="Riley R."/>
            <person name="Savchenko A."/>
            <person name="Shiryaev A."/>
            <person name="Soop K."/>
            <person name="Spirin V."/>
            <person name="Szebenyi C."/>
            <person name="Tomsovsky M."/>
            <person name="Tulloss R.E."/>
            <person name="Uehling J."/>
            <person name="Grigoriev I.V."/>
            <person name="Vagvolgyi C."/>
            <person name="Papp T."/>
            <person name="Martin F.M."/>
            <person name="Miettinen O."/>
            <person name="Hibbett D.S."/>
            <person name="Nagy L.G."/>
        </authorList>
    </citation>
    <scope>NUCLEOTIDE SEQUENCE [LARGE SCALE GENOMIC DNA]</scope>
    <source>
        <strain evidence="11 12">CBS 309.79</strain>
    </source>
</reference>
<dbReference type="Pfam" id="PF07731">
    <property type="entry name" value="Cu-oxidase_2"/>
    <property type="match status" value="1"/>
</dbReference>
<dbReference type="EMBL" id="ML178854">
    <property type="protein sequence ID" value="TFK96829.1"/>
    <property type="molecule type" value="Genomic_DNA"/>
</dbReference>
<dbReference type="Gene3D" id="2.60.40.420">
    <property type="entry name" value="Cupredoxins - blue copper proteins"/>
    <property type="match status" value="3"/>
</dbReference>
<accession>A0A5C3Q720</accession>
<dbReference type="PROSITE" id="PS00080">
    <property type="entry name" value="MULTICOPPER_OXIDASE2"/>
    <property type="match status" value="1"/>
</dbReference>